<accession>A0A9P0MIE8</accession>
<feature type="region of interest" description="Disordered" evidence="1">
    <location>
        <begin position="1"/>
        <end position="21"/>
    </location>
</feature>
<sequence>MTPRSVADHPPMAAADRYGGGRFSARRGMVGGGGGSDTLANFRHIGPVTGNLNRQPSQHNLHRATWITLRQHSASGRSTSPPLSTAVSSSKVL</sequence>
<dbReference type="EMBL" id="OV725079">
    <property type="protein sequence ID" value="CAH1396399.1"/>
    <property type="molecule type" value="Genomic_DNA"/>
</dbReference>
<dbReference type="Proteomes" id="UP001152798">
    <property type="component" value="Chromosome 3"/>
</dbReference>
<name>A0A9P0MIE8_NEZVI</name>
<keyword evidence="3" id="KW-1185">Reference proteome</keyword>
<evidence type="ECO:0000313" key="2">
    <source>
        <dbReference type="EMBL" id="CAH1396399.1"/>
    </source>
</evidence>
<feature type="region of interest" description="Disordered" evidence="1">
    <location>
        <begin position="72"/>
        <end position="93"/>
    </location>
</feature>
<gene>
    <name evidence="2" type="ORF">NEZAVI_LOCUS6478</name>
</gene>
<dbReference type="AlphaFoldDB" id="A0A9P0MIE8"/>
<proteinExistence type="predicted"/>
<reference evidence="2" key="1">
    <citation type="submission" date="2022-01" db="EMBL/GenBank/DDBJ databases">
        <authorList>
            <person name="King R."/>
        </authorList>
    </citation>
    <scope>NUCLEOTIDE SEQUENCE</scope>
</reference>
<evidence type="ECO:0000256" key="1">
    <source>
        <dbReference type="SAM" id="MobiDB-lite"/>
    </source>
</evidence>
<evidence type="ECO:0000313" key="3">
    <source>
        <dbReference type="Proteomes" id="UP001152798"/>
    </source>
</evidence>
<protein>
    <submittedName>
        <fullName evidence="2">Uncharacterized protein</fullName>
    </submittedName>
</protein>
<organism evidence="2 3">
    <name type="scientific">Nezara viridula</name>
    <name type="common">Southern green stink bug</name>
    <name type="synonym">Cimex viridulus</name>
    <dbReference type="NCBI Taxonomy" id="85310"/>
    <lineage>
        <taxon>Eukaryota</taxon>
        <taxon>Metazoa</taxon>
        <taxon>Ecdysozoa</taxon>
        <taxon>Arthropoda</taxon>
        <taxon>Hexapoda</taxon>
        <taxon>Insecta</taxon>
        <taxon>Pterygota</taxon>
        <taxon>Neoptera</taxon>
        <taxon>Paraneoptera</taxon>
        <taxon>Hemiptera</taxon>
        <taxon>Heteroptera</taxon>
        <taxon>Panheteroptera</taxon>
        <taxon>Pentatomomorpha</taxon>
        <taxon>Pentatomoidea</taxon>
        <taxon>Pentatomidae</taxon>
        <taxon>Pentatominae</taxon>
        <taxon>Nezara</taxon>
    </lineage>
</organism>